<proteinExistence type="inferred from homology"/>
<dbReference type="InterPro" id="IPR008630">
    <property type="entry name" value="Glyco_trans_34"/>
</dbReference>
<dbReference type="Pfam" id="PF05637">
    <property type="entry name" value="Glyco_transf_34"/>
    <property type="match status" value="1"/>
</dbReference>
<evidence type="ECO:0000256" key="2">
    <source>
        <dbReference type="ARBA" id="ARBA00022676"/>
    </source>
</evidence>
<dbReference type="EMBL" id="QKYT01000068">
    <property type="protein sequence ID" value="RIA95057.1"/>
    <property type="molecule type" value="Genomic_DNA"/>
</dbReference>
<evidence type="ECO:0000313" key="5">
    <source>
        <dbReference type="EMBL" id="RIA95057.1"/>
    </source>
</evidence>
<dbReference type="STRING" id="658196.A0A397TFC2"/>
<dbReference type="Proteomes" id="UP000265703">
    <property type="component" value="Unassembled WGS sequence"/>
</dbReference>
<name>A0A397TFC2_9GLOM</name>
<dbReference type="InterPro" id="IPR029044">
    <property type="entry name" value="Nucleotide-diphossugar_trans"/>
</dbReference>
<evidence type="ECO:0000256" key="1">
    <source>
        <dbReference type="ARBA" id="ARBA00005664"/>
    </source>
</evidence>
<dbReference type="SUPFAM" id="SSF53448">
    <property type="entry name" value="Nucleotide-diphospho-sugar transferases"/>
    <property type="match status" value="1"/>
</dbReference>
<keyword evidence="4" id="KW-1133">Transmembrane helix</keyword>
<dbReference type="GO" id="GO:0000139">
    <property type="term" value="C:Golgi membrane"/>
    <property type="evidence" value="ECO:0007669"/>
    <property type="project" value="TreeGrafter"/>
</dbReference>
<evidence type="ECO:0000313" key="6">
    <source>
        <dbReference type="Proteomes" id="UP000265703"/>
    </source>
</evidence>
<dbReference type="GO" id="GO:0016757">
    <property type="term" value="F:glycosyltransferase activity"/>
    <property type="evidence" value="ECO:0007669"/>
    <property type="project" value="UniProtKB-KW"/>
</dbReference>
<dbReference type="PANTHER" id="PTHR31306">
    <property type="entry name" value="ALPHA-1,6-MANNOSYLTRANSFERASE MNN11-RELATED"/>
    <property type="match status" value="1"/>
</dbReference>
<keyword evidence="6" id="KW-1185">Reference proteome</keyword>
<accession>A0A397TFC2</accession>
<reference evidence="5 6" key="1">
    <citation type="submission" date="2018-06" db="EMBL/GenBank/DDBJ databases">
        <title>Comparative genomics reveals the genomic features of Rhizophagus irregularis, R. cerebriforme, R. diaphanum and Gigaspora rosea, and their symbiotic lifestyle signature.</title>
        <authorList>
            <person name="Morin E."/>
            <person name="San Clemente H."/>
            <person name="Chen E.C.H."/>
            <person name="De La Providencia I."/>
            <person name="Hainaut M."/>
            <person name="Kuo A."/>
            <person name="Kohler A."/>
            <person name="Murat C."/>
            <person name="Tang N."/>
            <person name="Roy S."/>
            <person name="Loubradou J."/>
            <person name="Henrissat B."/>
            <person name="Grigoriev I.V."/>
            <person name="Corradi N."/>
            <person name="Roux C."/>
            <person name="Martin F.M."/>
        </authorList>
    </citation>
    <scope>NUCLEOTIDE SEQUENCE [LARGE SCALE GENOMIC DNA]</scope>
    <source>
        <strain evidence="5 6">DAOM 227022</strain>
    </source>
</reference>
<evidence type="ECO:0000256" key="4">
    <source>
        <dbReference type="SAM" id="Phobius"/>
    </source>
</evidence>
<evidence type="ECO:0000256" key="3">
    <source>
        <dbReference type="ARBA" id="ARBA00022679"/>
    </source>
</evidence>
<dbReference type="OrthoDB" id="205108at2759"/>
<feature type="transmembrane region" description="Helical" evidence="4">
    <location>
        <begin position="21"/>
        <end position="42"/>
    </location>
</feature>
<sequence>MGIEGQSNYLANYAKYQFRKLRLFPLLITAFVIFLLTIPYYINDYNNLLSSYNTSENDNEYTTTTPTTPTTPLDNPVQNMSCPHYKTALFISSVLEDVDKRMLMREELFGITDNLIPCMKQDTLDIFYKFFVRKSTKKPSRLFLSEQMEYYHDIVEIDIQNDFDWHQSLLEYAQSLQEKCITFDHLIIIDIFTMINLEKIQDKISSSKIGNQMISDTRKIVWGSFNSNRTENMAVIIGSSAIKPILNNLDHKLNYTSLISSHYLYHNKHPNKKIPDDLIFINDPTSIIEWPNSIKSIFCVDCVVAIGHVYQDWEIRKIKNDLNISTTIPCNARLDLKMYSNETSKLRPSIAVMTSSFLYKDNCMVEAAPLSAQNKREYAERHGYAFVPRSTEYAQQHYRKRKPVWGKVDAVEKVLPYYEWLLWIDMDAFVANRSLSVEHLFEMCEKRVGGKEAFKKINFIVAKPVGDNMINAGVFLIRNTDWSRDFLRSGVQSRYDRATTGMKEQQAIRDAIKQPQWKPNVLFLDRDDHTINTFPDRYIRGDYIVHYAPEEGCPASPVLRGLSKLKMLEESPSAKILLPF</sequence>
<dbReference type="PANTHER" id="PTHR31306:SF4">
    <property type="entry name" value="ALPHA-1,2-GALACTOSYLTRANSFERASE"/>
    <property type="match status" value="1"/>
</dbReference>
<comment type="caution">
    <text evidence="5">The sequence shown here is derived from an EMBL/GenBank/DDBJ whole genome shotgun (WGS) entry which is preliminary data.</text>
</comment>
<organism evidence="5 6">
    <name type="scientific">Glomus cerebriforme</name>
    <dbReference type="NCBI Taxonomy" id="658196"/>
    <lineage>
        <taxon>Eukaryota</taxon>
        <taxon>Fungi</taxon>
        <taxon>Fungi incertae sedis</taxon>
        <taxon>Mucoromycota</taxon>
        <taxon>Glomeromycotina</taxon>
        <taxon>Glomeromycetes</taxon>
        <taxon>Glomerales</taxon>
        <taxon>Glomeraceae</taxon>
        <taxon>Glomus</taxon>
    </lineage>
</organism>
<keyword evidence="4" id="KW-0472">Membrane</keyword>
<gene>
    <name evidence="5" type="ORF">C1645_511739</name>
</gene>
<keyword evidence="4" id="KW-0812">Transmembrane</keyword>
<dbReference type="AlphaFoldDB" id="A0A397TFC2"/>
<comment type="similarity">
    <text evidence="1">Belongs to the glycosyltransferase 34 family.</text>
</comment>
<dbReference type="GO" id="GO:0006487">
    <property type="term" value="P:protein N-linked glycosylation"/>
    <property type="evidence" value="ECO:0007669"/>
    <property type="project" value="TreeGrafter"/>
</dbReference>
<protein>
    <submittedName>
        <fullName evidence="5">Glycosyltransferase Family 34 protein</fullName>
    </submittedName>
</protein>
<dbReference type="Gene3D" id="3.90.550.10">
    <property type="entry name" value="Spore Coat Polysaccharide Biosynthesis Protein SpsA, Chain A"/>
    <property type="match status" value="1"/>
</dbReference>
<keyword evidence="3 5" id="KW-0808">Transferase</keyword>
<keyword evidence="2" id="KW-0328">Glycosyltransferase</keyword>